<keyword evidence="3" id="KW-1185">Reference proteome</keyword>
<evidence type="ECO:0000313" key="3">
    <source>
        <dbReference type="Proteomes" id="UP000256964"/>
    </source>
</evidence>
<dbReference type="Proteomes" id="UP000256964">
    <property type="component" value="Unassembled WGS sequence"/>
</dbReference>
<name>A0A371CYQ6_9APHY</name>
<sequence length="172" mass="18736">MSSSESSRRRQPRQDDRDDVQVAPFLTHVVAHHGQLTLIPPQNAGRIRKPTKKKKQAASRDRDRLLDDDEPRFTTAVPPSSSRKLHPAPAQVRTRKHALSNPTTPSPSSSSRRYDPIVDGACISHSQSPGGLRFVEKMGGESVCPVHGLPNVHAMSRPALPSILLLLAAAIA</sequence>
<organism evidence="2 3">
    <name type="scientific">Lentinus brumalis</name>
    <dbReference type="NCBI Taxonomy" id="2498619"/>
    <lineage>
        <taxon>Eukaryota</taxon>
        <taxon>Fungi</taxon>
        <taxon>Dikarya</taxon>
        <taxon>Basidiomycota</taxon>
        <taxon>Agaricomycotina</taxon>
        <taxon>Agaricomycetes</taxon>
        <taxon>Polyporales</taxon>
        <taxon>Polyporaceae</taxon>
        <taxon>Lentinus</taxon>
    </lineage>
</organism>
<feature type="compositionally biased region" description="Basic and acidic residues" evidence="1">
    <location>
        <begin position="1"/>
        <end position="20"/>
    </location>
</feature>
<proteinExistence type="predicted"/>
<accession>A0A371CYQ6</accession>
<dbReference type="STRING" id="139420.A0A371CYQ6"/>
<reference evidence="2 3" key="1">
    <citation type="journal article" date="2018" name="Biotechnol. Biofuels">
        <title>Integrative visual omics of the white-rot fungus Polyporus brumalis exposes the biotechnological potential of its oxidative enzymes for delignifying raw plant biomass.</title>
        <authorList>
            <person name="Miyauchi S."/>
            <person name="Rancon A."/>
            <person name="Drula E."/>
            <person name="Hage H."/>
            <person name="Chaduli D."/>
            <person name="Favel A."/>
            <person name="Grisel S."/>
            <person name="Henrissat B."/>
            <person name="Herpoel-Gimbert I."/>
            <person name="Ruiz-Duenas F.J."/>
            <person name="Chevret D."/>
            <person name="Hainaut M."/>
            <person name="Lin J."/>
            <person name="Wang M."/>
            <person name="Pangilinan J."/>
            <person name="Lipzen A."/>
            <person name="Lesage-Meessen L."/>
            <person name="Navarro D."/>
            <person name="Riley R."/>
            <person name="Grigoriev I.V."/>
            <person name="Zhou S."/>
            <person name="Raouche S."/>
            <person name="Rosso M.N."/>
        </authorList>
    </citation>
    <scope>NUCLEOTIDE SEQUENCE [LARGE SCALE GENOMIC DNA]</scope>
    <source>
        <strain evidence="2 3">BRFM 1820</strain>
    </source>
</reference>
<dbReference type="EMBL" id="KZ857438">
    <property type="protein sequence ID" value="RDX45405.1"/>
    <property type="molecule type" value="Genomic_DNA"/>
</dbReference>
<dbReference type="OrthoDB" id="8062037at2759"/>
<gene>
    <name evidence="2" type="ORF">OH76DRAFT_1408174</name>
</gene>
<feature type="region of interest" description="Disordered" evidence="1">
    <location>
        <begin position="1"/>
        <end position="114"/>
    </location>
</feature>
<dbReference type="AlphaFoldDB" id="A0A371CYQ6"/>
<evidence type="ECO:0000313" key="2">
    <source>
        <dbReference type="EMBL" id="RDX45405.1"/>
    </source>
</evidence>
<evidence type="ECO:0000256" key="1">
    <source>
        <dbReference type="SAM" id="MobiDB-lite"/>
    </source>
</evidence>
<feature type="compositionally biased region" description="Basic residues" evidence="1">
    <location>
        <begin position="46"/>
        <end position="57"/>
    </location>
</feature>
<protein>
    <submittedName>
        <fullName evidence="2">Uncharacterized protein</fullName>
    </submittedName>
</protein>
<feature type="compositionally biased region" description="Low complexity" evidence="1">
    <location>
        <begin position="100"/>
        <end position="111"/>
    </location>
</feature>